<dbReference type="InterPro" id="IPR016167">
    <property type="entry name" value="FAD-bd_PCMH_sub1"/>
</dbReference>
<organism evidence="3 4">
    <name type="scientific">Angustibacter luteus</name>
    <dbReference type="NCBI Taxonomy" id="658456"/>
    <lineage>
        <taxon>Bacteria</taxon>
        <taxon>Bacillati</taxon>
        <taxon>Actinomycetota</taxon>
        <taxon>Actinomycetes</taxon>
        <taxon>Kineosporiales</taxon>
        <taxon>Kineosporiaceae</taxon>
    </lineage>
</organism>
<dbReference type="Pfam" id="PF04030">
    <property type="entry name" value="ALO"/>
    <property type="match status" value="1"/>
</dbReference>
<dbReference type="PANTHER" id="PTHR43762:SF1">
    <property type="entry name" value="D-ARABINONO-1,4-LACTONE OXIDASE"/>
    <property type="match status" value="1"/>
</dbReference>
<dbReference type="Gene3D" id="1.10.45.10">
    <property type="entry name" value="Vanillyl-alcohol Oxidase, Chain A, domain 4"/>
    <property type="match status" value="1"/>
</dbReference>
<dbReference type="Proteomes" id="UP001596189">
    <property type="component" value="Unassembled WGS sequence"/>
</dbReference>
<proteinExistence type="predicted"/>
<evidence type="ECO:0000256" key="1">
    <source>
        <dbReference type="ARBA" id="ARBA00023002"/>
    </source>
</evidence>
<dbReference type="Pfam" id="PF01565">
    <property type="entry name" value="FAD_binding_4"/>
    <property type="match status" value="1"/>
</dbReference>
<sequence>MGQLNWAANVDYGTDRVLRPTSVGELQEAVRHSRKLRLVGSRHSFSTLVSTPDTLLSLADLPVSVEVSADGRTATVPGAATFGAVTAALNEHGVALPALASLPHISVAGAVATGTHGSGDAAQPLAGSVAAVELVQADGELVTVRRGDPDFHACVVSLGAVGAVVRLTFDVVPAYDVRQDVYDEVHVGPYGDDLLDALGSAYSVSLFSTFGSDRFAMAWLKRRAEDGGFEAPAPHWRDGVLADGARHPVPGQPPMGTTRQSTAGPWHERLPHFRLDVPPSSRGAELQSELLVPRQHAPAAWRALLEVRDLIAPLLQISEVRSMAGDDHWLSPAYGRDTVGFHFTWVPDQPAVERALAVIEPLMAEFDARPHWGKVFVTDPREVGRHYPRLGDFAAVVRRRDPLGLFRNAFVDRLIG</sequence>
<dbReference type="InterPro" id="IPR010031">
    <property type="entry name" value="FAD_lactone_oxidase-like"/>
</dbReference>
<evidence type="ECO:0000313" key="3">
    <source>
        <dbReference type="EMBL" id="MFC6007982.1"/>
    </source>
</evidence>
<dbReference type="InterPro" id="IPR006094">
    <property type="entry name" value="Oxid_FAD_bind_N"/>
</dbReference>
<dbReference type="Gene3D" id="3.30.43.10">
    <property type="entry name" value="Uridine Diphospho-n-acetylenolpyruvylglucosamine Reductase, domain 2"/>
    <property type="match status" value="1"/>
</dbReference>
<dbReference type="Gene3D" id="3.30.70.2530">
    <property type="match status" value="1"/>
</dbReference>
<dbReference type="EMBL" id="JBHSRD010000004">
    <property type="protein sequence ID" value="MFC6007982.1"/>
    <property type="molecule type" value="Genomic_DNA"/>
</dbReference>
<reference evidence="4" key="1">
    <citation type="journal article" date="2019" name="Int. J. Syst. Evol. Microbiol.">
        <title>The Global Catalogue of Microorganisms (GCM) 10K type strain sequencing project: providing services to taxonomists for standard genome sequencing and annotation.</title>
        <authorList>
            <consortium name="The Broad Institute Genomics Platform"/>
            <consortium name="The Broad Institute Genome Sequencing Center for Infectious Disease"/>
            <person name="Wu L."/>
            <person name="Ma J."/>
        </authorList>
    </citation>
    <scope>NUCLEOTIDE SEQUENCE [LARGE SCALE GENOMIC DNA]</scope>
    <source>
        <strain evidence="4">KACC 14249</strain>
    </source>
</reference>
<evidence type="ECO:0000259" key="2">
    <source>
        <dbReference type="PROSITE" id="PS51387"/>
    </source>
</evidence>
<dbReference type="InterPro" id="IPR036318">
    <property type="entry name" value="FAD-bd_PCMH-like_sf"/>
</dbReference>
<name>A0ABW1JF36_9ACTN</name>
<keyword evidence="4" id="KW-1185">Reference proteome</keyword>
<dbReference type="Gene3D" id="3.30.465.10">
    <property type="match status" value="1"/>
</dbReference>
<dbReference type="PIRSF" id="PIRSF000136">
    <property type="entry name" value="LGO_GLO"/>
    <property type="match status" value="1"/>
</dbReference>
<evidence type="ECO:0000313" key="4">
    <source>
        <dbReference type="Proteomes" id="UP001596189"/>
    </source>
</evidence>
<dbReference type="InterPro" id="IPR007173">
    <property type="entry name" value="ALO_C"/>
</dbReference>
<accession>A0ABW1JF36</accession>
<dbReference type="PROSITE" id="PS51387">
    <property type="entry name" value="FAD_PCMH"/>
    <property type="match status" value="1"/>
</dbReference>
<dbReference type="Gene3D" id="3.30.70.2520">
    <property type="match status" value="1"/>
</dbReference>
<dbReference type="InterPro" id="IPR016171">
    <property type="entry name" value="Vanillyl_alc_oxidase_C-sub2"/>
</dbReference>
<dbReference type="RefSeq" id="WP_345715330.1">
    <property type="nucleotide sequence ID" value="NZ_BAABFP010000002.1"/>
</dbReference>
<feature type="domain" description="FAD-binding PCMH-type" evidence="2">
    <location>
        <begin position="10"/>
        <end position="174"/>
    </location>
</feature>
<dbReference type="InterPro" id="IPR016169">
    <property type="entry name" value="FAD-bd_PCMH_sub2"/>
</dbReference>
<gene>
    <name evidence="3" type="ORF">ACFQDO_12675</name>
</gene>
<protein>
    <submittedName>
        <fullName evidence="3">FAD-binding protein</fullName>
    </submittedName>
</protein>
<dbReference type="PANTHER" id="PTHR43762">
    <property type="entry name" value="L-GULONOLACTONE OXIDASE"/>
    <property type="match status" value="1"/>
</dbReference>
<dbReference type="SUPFAM" id="SSF56176">
    <property type="entry name" value="FAD-binding/transporter-associated domain-like"/>
    <property type="match status" value="1"/>
</dbReference>
<keyword evidence="1" id="KW-0560">Oxidoreductase</keyword>
<comment type="caution">
    <text evidence="3">The sequence shown here is derived from an EMBL/GenBank/DDBJ whole genome shotgun (WGS) entry which is preliminary data.</text>
</comment>
<dbReference type="InterPro" id="IPR016166">
    <property type="entry name" value="FAD-bd_PCMH"/>
</dbReference>